<sequence>LRDQLDALKNSAIAEDDSGFDPSGTSGQRAEADTSLFRQENAKTDSEVSQSDDTDLTKLSHGISSLRFENGSSSAGGSEEGTTQYIDDVEQLETQDKEMRLVELFPSLPVTSVAYTLKKCDCSLSRAMDVLLNHVYFDGSDVEDGEKISAKGIEGFAQGYTSRGRPKKGKKKFQSLDSHVRSSSEPADGLSSPNKWKTASQDIDFISSRTNIPIATITTLYHKNGASLPATITAMLELDLHKKAYPIVSDTASQNAIALHDDFPTLPASTALSLIRLTYPSSSSAHDLAHALSSTVSKGGLQVIPRYAPLALSDEPDPPSSRSSTRSLGPHDTTASLAHTRNDAFSAASRYHRLGKSDHLMGAAAGYYSQIGRDAHASLRLSSAADADALVAAQSNATMLDLHGVSVKDAVRISLERVGAWWGGLGERRAMAGVRRGLASGEVGGYRVVTGRGAHSEGGVGRLGPAVARALVREGWRVEVGRGEVVVTGRR</sequence>
<dbReference type="EMBL" id="JAWDJW010007384">
    <property type="protein sequence ID" value="KAK3062260.1"/>
    <property type="molecule type" value="Genomic_DNA"/>
</dbReference>
<dbReference type="Proteomes" id="UP001186974">
    <property type="component" value="Unassembled WGS sequence"/>
</dbReference>
<evidence type="ECO:0000313" key="2">
    <source>
        <dbReference type="Proteomes" id="UP001186974"/>
    </source>
</evidence>
<feature type="non-terminal residue" evidence="1">
    <location>
        <position position="1"/>
    </location>
</feature>
<protein>
    <submittedName>
        <fullName evidence="1">Uncharacterized protein</fullName>
    </submittedName>
</protein>
<accession>A0ACC3D5U0</accession>
<reference evidence="1" key="1">
    <citation type="submission" date="2024-09" db="EMBL/GenBank/DDBJ databases">
        <title>Black Yeasts Isolated from many extreme environments.</title>
        <authorList>
            <person name="Coleine C."/>
            <person name="Stajich J.E."/>
            <person name="Selbmann L."/>
        </authorList>
    </citation>
    <scope>NUCLEOTIDE SEQUENCE</scope>
    <source>
        <strain evidence="1">CCFEE 5737</strain>
    </source>
</reference>
<gene>
    <name evidence="1" type="ORF">LTS18_004501</name>
</gene>
<proteinExistence type="predicted"/>
<keyword evidence="2" id="KW-1185">Reference proteome</keyword>
<evidence type="ECO:0000313" key="1">
    <source>
        <dbReference type="EMBL" id="KAK3062260.1"/>
    </source>
</evidence>
<organism evidence="1 2">
    <name type="scientific">Coniosporium uncinatum</name>
    <dbReference type="NCBI Taxonomy" id="93489"/>
    <lineage>
        <taxon>Eukaryota</taxon>
        <taxon>Fungi</taxon>
        <taxon>Dikarya</taxon>
        <taxon>Ascomycota</taxon>
        <taxon>Pezizomycotina</taxon>
        <taxon>Dothideomycetes</taxon>
        <taxon>Dothideomycetes incertae sedis</taxon>
        <taxon>Coniosporium</taxon>
    </lineage>
</organism>
<comment type="caution">
    <text evidence="1">The sequence shown here is derived from an EMBL/GenBank/DDBJ whole genome shotgun (WGS) entry which is preliminary data.</text>
</comment>
<name>A0ACC3D5U0_9PEZI</name>